<proteinExistence type="predicted"/>
<keyword evidence="2" id="KW-1185">Reference proteome</keyword>
<evidence type="ECO:0000313" key="1">
    <source>
        <dbReference type="EMBL" id="GBM08046.1"/>
    </source>
</evidence>
<dbReference type="EMBL" id="BGPR01164498">
    <property type="protein sequence ID" value="GBM08046.1"/>
    <property type="molecule type" value="Genomic_DNA"/>
</dbReference>
<dbReference type="Proteomes" id="UP000499080">
    <property type="component" value="Unassembled WGS sequence"/>
</dbReference>
<accession>A0A4Y2CVR7</accession>
<gene>
    <name evidence="1" type="ORF">AVEN_214831_1</name>
</gene>
<sequence>MVVPPIRESNPDVLHVAKINRLVAERTRSHGYSLDSHNEHIPEHNTTAAPQTATEMFRVSRISKLCCGPHSRLLLLKSQIINLQCFLVKFKSYYNPIFNL</sequence>
<protein>
    <submittedName>
        <fullName evidence="1">Uncharacterized protein</fullName>
    </submittedName>
</protein>
<comment type="caution">
    <text evidence="1">The sequence shown here is derived from an EMBL/GenBank/DDBJ whole genome shotgun (WGS) entry which is preliminary data.</text>
</comment>
<evidence type="ECO:0000313" key="2">
    <source>
        <dbReference type="Proteomes" id="UP000499080"/>
    </source>
</evidence>
<dbReference type="AlphaFoldDB" id="A0A4Y2CVR7"/>
<reference evidence="1 2" key="1">
    <citation type="journal article" date="2019" name="Sci. Rep.">
        <title>Orb-weaving spider Araneus ventricosus genome elucidates the spidroin gene catalogue.</title>
        <authorList>
            <person name="Kono N."/>
            <person name="Nakamura H."/>
            <person name="Ohtoshi R."/>
            <person name="Moran D.A.P."/>
            <person name="Shinohara A."/>
            <person name="Yoshida Y."/>
            <person name="Fujiwara M."/>
            <person name="Mori M."/>
            <person name="Tomita M."/>
            <person name="Arakawa K."/>
        </authorList>
    </citation>
    <scope>NUCLEOTIDE SEQUENCE [LARGE SCALE GENOMIC DNA]</scope>
</reference>
<organism evidence="1 2">
    <name type="scientific">Araneus ventricosus</name>
    <name type="common">Orbweaver spider</name>
    <name type="synonym">Epeira ventricosa</name>
    <dbReference type="NCBI Taxonomy" id="182803"/>
    <lineage>
        <taxon>Eukaryota</taxon>
        <taxon>Metazoa</taxon>
        <taxon>Ecdysozoa</taxon>
        <taxon>Arthropoda</taxon>
        <taxon>Chelicerata</taxon>
        <taxon>Arachnida</taxon>
        <taxon>Araneae</taxon>
        <taxon>Araneomorphae</taxon>
        <taxon>Entelegynae</taxon>
        <taxon>Araneoidea</taxon>
        <taxon>Araneidae</taxon>
        <taxon>Araneus</taxon>
    </lineage>
</organism>
<name>A0A4Y2CVR7_ARAVE</name>